<organism evidence="2 3">
    <name type="scientific">Batrachochytrium salamandrivorans</name>
    <dbReference type="NCBI Taxonomy" id="1357716"/>
    <lineage>
        <taxon>Eukaryota</taxon>
        <taxon>Fungi</taxon>
        <taxon>Fungi incertae sedis</taxon>
        <taxon>Chytridiomycota</taxon>
        <taxon>Chytridiomycota incertae sedis</taxon>
        <taxon>Chytridiomycetes</taxon>
        <taxon>Rhizophydiales</taxon>
        <taxon>Rhizophydiales incertae sedis</taxon>
        <taxon>Batrachochytrium</taxon>
    </lineage>
</organism>
<comment type="caution">
    <text evidence="2">The sequence shown here is derived from an EMBL/GenBank/DDBJ whole genome shotgun (WGS) entry which is preliminary data.</text>
</comment>
<accession>A0ABQ8F5Z5</accession>
<feature type="coiled-coil region" evidence="1">
    <location>
        <begin position="370"/>
        <end position="397"/>
    </location>
</feature>
<evidence type="ECO:0000313" key="3">
    <source>
        <dbReference type="Proteomes" id="UP001648503"/>
    </source>
</evidence>
<gene>
    <name evidence="2" type="ORF">BASA50_007878</name>
</gene>
<evidence type="ECO:0000313" key="2">
    <source>
        <dbReference type="EMBL" id="KAH6592827.1"/>
    </source>
</evidence>
<name>A0ABQ8F5Z5_9FUNG</name>
<dbReference type="Proteomes" id="UP001648503">
    <property type="component" value="Unassembled WGS sequence"/>
</dbReference>
<evidence type="ECO:0000256" key="1">
    <source>
        <dbReference type="SAM" id="Coils"/>
    </source>
</evidence>
<dbReference type="EMBL" id="JAFCIX010000371">
    <property type="protein sequence ID" value="KAH6592827.1"/>
    <property type="molecule type" value="Genomic_DNA"/>
</dbReference>
<keyword evidence="1" id="KW-0175">Coiled coil</keyword>
<proteinExistence type="predicted"/>
<feature type="coiled-coil region" evidence="1">
    <location>
        <begin position="17"/>
        <end position="58"/>
    </location>
</feature>
<feature type="coiled-coil region" evidence="1">
    <location>
        <begin position="207"/>
        <end position="301"/>
    </location>
</feature>
<reference evidence="2 3" key="1">
    <citation type="submission" date="2021-02" db="EMBL/GenBank/DDBJ databases">
        <title>Variation within the Batrachochytrium salamandrivorans European outbreak.</title>
        <authorList>
            <person name="Kelly M."/>
            <person name="Pasmans F."/>
            <person name="Shea T.P."/>
            <person name="Munoz J.F."/>
            <person name="Carranza S."/>
            <person name="Cuomo C.A."/>
            <person name="Martel A."/>
        </authorList>
    </citation>
    <scope>NUCLEOTIDE SEQUENCE [LARGE SCALE GENOMIC DNA]</scope>
    <source>
        <strain evidence="2 3">AMFP18/2</strain>
    </source>
</reference>
<protein>
    <submittedName>
        <fullName evidence="2">Uncharacterized protein</fullName>
    </submittedName>
</protein>
<keyword evidence="3" id="KW-1185">Reference proteome</keyword>
<sequence length="617" mass="72227">MPSEHILDKLRDALALVETVKAESECYKNNFEQLKENYATLQGAHEEVERKCSVIEKEKDISEKGSAKALHFWKQLLSEQGSELDQLKKQVHSQKSVEELRLELLAELDKSQKMKWELLNKDSEKYRELYYKTKRDVEALFLEKEQMKIHFDRDVKDIQSSKIQEIKIWEMRFLTIQQSIDIESDTERLRVVQREKLEIELKTTLLLSELDEVRAEKEKNKLDYEQSCRSHTRQLAEHLGEANALKTEKDSLQAKVVSLEQEVSMSLRRQDELGSECISLKKELEKANSRLEESAHQFNLDVSDMKMAALKGRTEHESHVCELKDKILELKSSIKLLNTNMRDMSQKLCNNEKEYLERCRLIREEEWTKISLLEGEKAEIERNLSSCRQRVLELENRDEVYRQQTSTEHDRLKLEIQELLCSQDALELSNRGLLTEKGNFQSELNHLQARCLELSTLASTSDSKLDEYKKKVSLQNEAISSLESSIQSHSHDFQALQDQSEKEREAFLHSLERQKSSLVHERLQSAKRIDALTKDNLKAQEKVKELDHNLVEQNAHFDNKVTSLKEKIRVYKSRIHELKLIAPKLIDSVYIKKWFLQNLLDTENNDNHLGASTARRN</sequence>